<dbReference type="Proteomes" id="UP000230886">
    <property type="component" value="Unassembled WGS sequence"/>
</dbReference>
<dbReference type="EMBL" id="NOVD01000065">
    <property type="protein sequence ID" value="PCK22665.1"/>
    <property type="molecule type" value="Genomic_DNA"/>
</dbReference>
<evidence type="ECO:0000313" key="2">
    <source>
        <dbReference type="Proteomes" id="UP000230886"/>
    </source>
</evidence>
<sequence>MSVNPVQHLWLTSGWWTDSGVTGISRDQLVEKWVAAATKPKPEKKVFLYEMRAWSGELGRREWIKNLFDARVATLAAVETKVPFDEPESWDEVSRLFGSYVDPLARASGEFRDVAHSRRPEGLPQRLASVVREMARKVPPIARGAMIVSQDGGVIDSQLSADQFIADPSARHEILTVVAMRGYIALLRDYVAALGGSGQELPEGITAEIIDAFESRIALLISEYGQPPPPPRELAAEEEAQVDRLLDETLKDNPDLLADHNANLVGEAWSRARKTLQGMVARGEDVTHAGILFTKLASVRQDYNRAEWRIVSREQSYEERVGLDIGKGGTDDRGSFGSHLSERRVELTQILAVARKALEDVPMEPCWERDFAIEALADGGARFESGDFASIRQFVLSAWRDDAPKNARSKTREQAAAAVEFILHSAVQSVAAREDLGDHAY</sequence>
<organism evidence="1 2">
    <name type="scientific">Rhodococcus qingshengii</name>
    <dbReference type="NCBI Taxonomy" id="334542"/>
    <lineage>
        <taxon>Bacteria</taxon>
        <taxon>Bacillati</taxon>
        <taxon>Actinomycetota</taxon>
        <taxon>Actinomycetes</taxon>
        <taxon>Mycobacteriales</taxon>
        <taxon>Nocardiaceae</taxon>
        <taxon>Rhodococcus</taxon>
        <taxon>Rhodococcus erythropolis group</taxon>
    </lineage>
</organism>
<comment type="caution">
    <text evidence="1">The sequence shown here is derived from an EMBL/GenBank/DDBJ whole genome shotgun (WGS) entry which is preliminary data.</text>
</comment>
<proteinExistence type="predicted"/>
<dbReference type="AlphaFoldDB" id="A0A2A5IZA5"/>
<accession>A0A2A5IZA5</accession>
<evidence type="ECO:0000313" key="1">
    <source>
        <dbReference type="EMBL" id="PCK22665.1"/>
    </source>
</evidence>
<name>A0A2A5IZA5_RHOSG</name>
<gene>
    <name evidence="1" type="ORF">CHR55_31850</name>
</gene>
<protein>
    <submittedName>
        <fullName evidence="1">Uncharacterized protein</fullName>
    </submittedName>
</protein>
<reference evidence="1 2" key="1">
    <citation type="submission" date="2017-07" db="EMBL/GenBank/DDBJ databases">
        <title>Draft sequence of Rhodococcus enclensis 23b-28.</title>
        <authorList>
            <person name="Besaury L."/>
            <person name="Sancelme M."/>
            <person name="Amato P."/>
            <person name="Lallement A."/>
            <person name="Delort A.-M."/>
        </authorList>
    </citation>
    <scope>NUCLEOTIDE SEQUENCE [LARGE SCALE GENOMIC DNA]</scope>
    <source>
        <strain evidence="1 2">23b-28</strain>
    </source>
</reference>